<evidence type="ECO:0000256" key="2">
    <source>
        <dbReference type="SAM" id="MobiDB-lite"/>
    </source>
</evidence>
<sequence length="390" mass="42072">MKKRKSFWSASLALVMMMAVVLSACGKSNDSGNASPSASASSASPSASESPSASPSAPAGKTPRVAFVYIGPPGDGGWTYQHDLGVKYMEKELGMKADTVENVPESADAERIITELAQNHDIIFTTSFGYMDYTLNVAKKFPNVKFEHAGGYKTNDNMATYFGKNWEASYLSGIAAGKMTKKNHLGYVAAFPIPELIYNINAFTLGAQSVNKDVKVDIVWTNTWFDPTTERNAAISLLDKGADVLIAYQDSPASLQAANERGAMAGGNDSDMTRYAPKAYLTNPVWNWGPYYAKKVKALTDGTWTNEQYLGSFKDGMVDIAPLGESIPDDVKKLVEDQKAKFVAGEDNIFTGPIVDQSGAEKVASGQSLTDAEILEMNWLVKGVEGTIPK</sequence>
<dbReference type="EMBL" id="JACJVP010000077">
    <property type="protein sequence ID" value="MBB6675462.1"/>
    <property type="molecule type" value="Genomic_DNA"/>
</dbReference>
<gene>
    <name evidence="5" type="ORF">H7C19_32865</name>
</gene>
<evidence type="ECO:0000259" key="4">
    <source>
        <dbReference type="Pfam" id="PF02608"/>
    </source>
</evidence>
<evidence type="ECO:0000313" key="6">
    <source>
        <dbReference type="Proteomes" id="UP000547209"/>
    </source>
</evidence>
<dbReference type="AlphaFoldDB" id="A0A7X0RXG8"/>
<feature type="domain" description="ABC transporter substrate-binding protein PnrA-like" evidence="4">
    <location>
        <begin position="64"/>
        <end position="341"/>
    </location>
</feature>
<evidence type="ECO:0000313" key="5">
    <source>
        <dbReference type="EMBL" id="MBB6675462.1"/>
    </source>
</evidence>
<keyword evidence="6" id="KW-1185">Reference proteome</keyword>
<name>A0A7X0RXG8_9BACL</name>
<dbReference type="Gene3D" id="3.40.50.2300">
    <property type="match status" value="2"/>
</dbReference>
<dbReference type="PROSITE" id="PS51257">
    <property type="entry name" value="PROKAR_LIPOPROTEIN"/>
    <property type="match status" value="1"/>
</dbReference>
<dbReference type="InterPro" id="IPR003760">
    <property type="entry name" value="PnrA-like"/>
</dbReference>
<comment type="caution">
    <text evidence="5">The sequence shown here is derived from an EMBL/GenBank/DDBJ whole genome shotgun (WGS) entry which is preliminary data.</text>
</comment>
<reference evidence="5 6" key="1">
    <citation type="submission" date="2020-08" db="EMBL/GenBank/DDBJ databases">
        <title>Cohnella phylogeny.</title>
        <authorList>
            <person name="Dunlap C."/>
        </authorList>
    </citation>
    <scope>NUCLEOTIDE SEQUENCE [LARGE SCALE GENOMIC DNA]</scope>
    <source>
        <strain evidence="5 6">DSM 28246</strain>
    </source>
</reference>
<feature type="signal peptide" evidence="3">
    <location>
        <begin position="1"/>
        <end position="24"/>
    </location>
</feature>
<proteinExistence type="predicted"/>
<accession>A0A7X0RXG8</accession>
<keyword evidence="1 3" id="KW-0732">Signal</keyword>
<feature type="compositionally biased region" description="Low complexity" evidence="2">
    <location>
        <begin position="34"/>
        <end position="59"/>
    </location>
</feature>
<organism evidence="5 6">
    <name type="scientific">Cohnella nanjingensis</name>
    <dbReference type="NCBI Taxonomy" id="1387779"/>
    <lineage>
        <taxon>Bacteria</taxon>
        <taxon>Bacillati</taxon>
        <taxon>Bacillota</taxon>
        <taxon>Bacilli</taxon>
        <taxon>Bacillales</taxon>
        <taxon>Paenibacillaceae</taxon>
        <taxon>Cohnella</taxon>
    </lineage>
</organism>
<feature type="chain" id="PRO_5030933793" evidence="3">
    <location>
        <begin position="25"/>
        <end position="390"/>
    </location>
</feature>
<dbReference type="RefSeq" id="WP_185673314.1">
    <property type="nucleotide sequence ID" value="NZ_JACJVP010000077.1"/>
</dbReference>
<evidence type="ECO:0000256" key="3">
    <source>
        <dbReference type="SAM" id="SignalP"/>
    </source>
</evidence>
<dbReference type="CDD" id="cd19963">
    <property type="entry name" value="PBP1_BMP-like"/>
    <property type="match status" value="1"/>
</dbReference>
<dbReference type="GO" id="GO:0005886">
    <property type="term" value="C:plasma membrane"/>
    <property type="evidence" value="ECO:0007669"/>
    <property type="project" value="InterPro"/>
</dbReference>
<dbReference type="PANTHER" id="PTHR43208">
    <property type="entry name" value="ABC TRANSPORTER SUBSTRATE-BINDING PROTEIN"/>
    <property type="match status" value="1"/>
</dbReference>
<feature type="region of interest" description="Disordered" evidence="2">
    <location>
        <begin position="31"/>
        <end position="60"/>
    </location>
</feature>
<dbReference type="Proteomes" id="UP000547209">
    <property type="component" value="Unassembled WGS sequence"/>
</dbReference>
<dbReference type="InterPro" id="IPR052910">
    <property type="entry name" value="ABC-Purine-Binding"/>
</dbReference>
<protein>
    <submittedName>
        <fullName evidence="5">BMP family ABC transporter substrate-binding protein</fullName>
    </submittedName>
</protein>
<dbReference type="Pfam" id="PF02608">
    <property type="entry name" value="Bmp"/>
    <property type="match status" value="1"/>
</dbReference>
<evidence type="ECO:0000256" key="1">
    <source>
        <dbReference type="ARBA" id="ARBA00022729"/>
    </source>
</evidence>
<dbReference type="PANTHER" id="PTHR43208:SF1">
    <property type="entry name" value="ABC TRANSPORTER SUBSTRATE-BINDING PROTEIN"/>
    <property type="match status" value="1"/>
</dbReference>